<dbReference type="EMBL" id="KN847218">
    <property type="protein sequence ID" value="KIW21750.1"/>
    <property type="molecule type" value="Genomic_DNA"/>
</dbReference>
<dbReference type="Proteomes" id="UP000054466">
    <property type="component" value="Unassembled WGS sequence"/>
</dbReference>
<dbReference type="GO" id="GO:0005506">
    <property type="term" value="F:iron ion binding"/>
    <property type="evidence" value="ECO:0007669"/>
    <property type="project" value="InterPro"/>
</dbReference>
<dbReference type="GO" id="GO:0016705">
    <property type="term" value="F:oxidoreductase activity, acting on paired donors, with incorporation or reduction of molecular oxygen"/>
    <property type="evidence" value="ECO:0007669"/>
    <property type="project" value="InterPro"/>
</dbReference>
<evidence type="ECO:0000256" key="5">
    <source>
        <dbReference type="ARBA" id="ARBA00023004"/>
    </source>
</evidence>
<keyword evidence="5 6" id="KW-0408">Iron</keyword>
<dbReference type="GO" id="GO:0004497">
    <property type="term" value="F:monooxygenase activity"/>
    <property type="evidence" value="ECO:0007669"/>
    <property type="project" value="UniProtKB-KW"/>
</dbReference>
<accession>A0A0D2BTK0</accession>
<dbReference type="AlphaFoldDB" id="A0A0D2BTK0"/>
<keyword evidence="3 6" id="KW-0479">Metal-binding</keyword>
<dbReference type="PANTHER" id="PTHR24305:SF166">
    <property type="entry name" value="CYTOCHROME P450 12A4, MITOCHONDRIAL-RELATED"/>
    <property type="match status" value="1"/>
</dbReference>
<reference evidence="8 9" key="1">
    <citation type="submission" date="2015-01" db="EMBL/GenBank/DDBJ databases">
        <title>The Genome Sequence of Cladophialophora immunda CBS83496.</title>
        <authorList>
            <consortium name="The Broad Institute Genomics Platform"/>
            <person name="Cuomo C."/>
            <person name="de Hoog S."/>
            <person name="Gorbushina A."/>
            <person name="Stielow B."/>
            <person name="Teixiera M."/>
            <person name="Abouelleil A."/>
            <person name="Chapman S.B."/>
            <person name="Priest M."/>
            <person name="Young S.K."/>
            <person name="Wortman J."/>
            <person name="Nusbaum C."/>
            <person name="Birren B."/>
        </authorList>
    </citation>
    <scope>NUCLEOTIDE SEQUENCE [LARGE SCALE GENOMIC DNA]</scope>
    <source>
        <strain evidence="8 9">CBS 83496</strain>
    </source>
</reference>
<evidence type="ECO:0000256" key="2">
    <source>
        <dbReference type="ARBA" id="ARBA00010617"/>
    </source>
</evidence>
<dbReference type="InterPro" id="IPR001128">
    <property type="entry name" value="Cyt_P450"/>
</dbReference>
<evidence type="ECO:0000256" key="1">
    <source>
        <dbReference type="ARBA" id="ARBA00001971"/>
    </source>
</evidence>
<dbReference type="Pfam" id="PF00067">
    <property type="entry name" value="p450"/>
    <property type="match status" value="1"/>
</dbReference>
<evidence type="ECO:0000256" key="4">
    <source>
        <dbReference type="ARBA" id="ARBA00023002"/>
    </source>
</evidence>
<dbReference type="OrthoDB" id="3934656at2759"/>
<protein>
    <recommendedName>
        <fullName evidence="10">Pisatin demethylase</fullName>
    </recommendedName>
</protein>
<comment type="similarity">
    <text evidence="2 7">Belongs to the cytochrome P450 family.</text>
</comment>
<dbReference type="Gene3D" id="1.10.630.10">
    <property type="entry name" value="Cytochrome P450"/>
    <property type="match status" value="1"/>
</dbReference>
<gene>
    <name evidence="8" type="ORF">PV07_12820</name>
</gene>
<organism evidence="8 9">
    <name type="scientific">Cladophialophora immunda</name>
    <dbReference type="NCBI Taxonomy" id="569365"/>
    <lineage>
        <taxon>Eukaryota</taxon>
        <taxon>Fungi</taxon>
        <taxon>Dikarya</taxon>
        <taxon>Ascomycota</taxon>
        <taxon>Pezizomycotina</taxon>
        <taxon>Eurotiomycetes</taxon>
        <taxon>Chaetothyriomycetidae</taxon>
        <taxon>Chaetothyriales</taxon>
        <taxon>Herpotrichiellaceae</taxon>
        <taxon>Cladophialophora</taxon>
    </lineage>
</organism>
<dbReference type="PROSITE" id="PS00086">
    <property type="entry name" value="CYTOCHROME_P450"/>
    <property type="match status" value="1"/>
</dbReference>
<dbReference type="HOGENOM" id="CLU_001570_14_7_1"/>
<evidence type="ECO:0008006" key="10">
    <source>
        <dbReference type="Google" id="ProtNLM"/>
    </source>
</evidence>
<dbReference type="InterPro" id="IPR050121">
    <property type="entry name" value="Cytochrome_P450_monoxygenase"/>
</dbReference>
<name>A0A0D2BTK0_9EURO</name>
<dbReference type="GO" id="GO:0020037">
    <property type="term" value="F:heme binding"/>
    <property type="evidence" value="ECO:0007669"/>
    <property type="project" value="InterPro"/>
</dbReference>
<comment type="cofactor">
    <cofactor evidence="1 6">
        <name>heme</name>
        <dbReference type="ChEBI" id="CHEBI:30413"/>
    </cofactor>
</comment>
<dbReference type="GeneID" id="27352014"/>
<keyword evidence="4 7" id="KW-0560">Oxidoreductase</keyword>
<evidence type="ECO:0000313" key="8">
    <source>
        <dbReference type="EMBL" id="KIW21750.1"/>
    </source>
</evidence>
<keyword evidence="7" id="KW-0503">Monooxygenase</keyword>
<dbReference type="RefSeq" id="XP_016241966.1">
    <property type="nucleotide sequence ID" value="XM_016400388.1"/>
</dbReference>
<keyword evidence="6 7" id="KW-0349">Heme</keyword>
<evidence type="ECO:0000256" key="7">
    <source>
        <dbReference type="RuleBase" id="RU000461"/>
    </source>
</evidence>
<feature type="non-terminal residue" evidence="8">
    <location>
        <position position="1"/>
    </location>
</feature>
<dbReference type="PRINTS" id="PR00463">
    <property type="entry name" value="EP450I"/>
</dbReference>
<dbReference type="PANTHER" id="PTHR24305">
    <property type="entry name" value="CYTOCHROME P450"/>
    <property type="match status" value="1"/>
</dbReference>
<feature type="binding site" description="axial binding residue" evidence="6">
    <location>
        <position position="82"/>
    </location>
    <ligand>
        <name>heme</name>
        <dbReference type="ChEBI" id="CHEBI:30413"/>
    </ligand>
    <ligandPart>
        <name>Fe</name>
        <dbReference type="ChEBI" id="CHEBI:18248"/>
    </ligandPart>
</feature>
<keyword evidence="9" id="KW-1185">Reference proteome</keyword>
<dbReference type="InterPro" id="IPR036396">
    <property type="entry name" value="Cyt_P450_sf"/>
</dbReference>
<dbReference type="InterPro" id="IPR002401">
    <property type="entry name" value="Cyt_P450_E_grp-I"/>
</dbReference>
<evidence type="ECO:0000313" key="9">
    <source>
        <dbReference type="Proteomes" id="UP000054466"/>
    </source>
</evidence>
<dbReference type="VEuPathDB" id="FungiDB:PV07_12820"/>
<dbReference type="SUPFAM" id="SSF48264">
    <property type="entry name" value="Cytochrome P450"/>
    <property type="match status" value="1"/>
</dbReference>
<evidence type="ECO:0000256" key="3">
    <source>
        <dbReference type="ARBA" id="ARBA00022723"/>
    </source>
</evidence>
<evidence type="ECO:0000256" key="6">
    <source>
        <dbReference type="PIRSR" id="PIRSR602401-1"/>
    </source>
</evidence>
<dbReference type="STRING" id="569365.A0A0D2BTK0"/>
<proteinExistence type="inferred from homology"/>
<dbReference type="InterPro" id="IPR017972">
    <property type="entry name" value="Cyt_P450_CS"/>
</dbReference>
<sequence>MHPPIGLILERYVPKGGIMMGNHYFPEGTIVGINAWVTARDRRVYGEDCDQFRPERWLEAPEEQLTAMERANLAFGHGKRGCLGKNIALLEISKLVPQLLRRYEFSLARPDLKWKVRGGWMVRQEGVVVTVSKRTGSLSS</sequence>